<name>A0ABU1U8I0_9MICC</name>
<feature type="transmembrane region" description="Helical" evidence="1">
    <location>
        <begin position="24"/>
        <end position="42"/>
    </location>
</feature>
<dbReference type="Proteomes" id="UP001252243">
    <property type="component" value="Unassembled WGS sequence"/>
</dbReference>
<proteinExistence type="predicted"/>
<keyword evidence="3" id="KW-1185">Reference proteome</keyword>
<reference evidence="2 3" key="1">
    <citation type="submission" date="2023-07" db="EMBL/GenBank/DDBJ databases">
        <title>Sorghum-associated microbial communities from plants grown in Nebraska, USA.</title>
        <authorList>
            <person name="Schachtman D."/>
        </authorList>
    </citation>
    <scope>NUCLEOTIDE SEQUENCE [LARGE SCALE GENOMIC DNA]</scope>
    <source>
        <strain evidence="2 3">BE167</strain>
    </source>
</reference>
<evidence type="ECO:0000256" key="1">
    <source>
        <dbReference type="SAM" id="Phobius"/>
    </source>
</evidence>
<evidence type="ECO:0000313" key="2">
    <source>
        <dbReference type="EMBL" id="MDR7081486.1"/>
    </source>
</evidence>
<sequence length="143" mass="15196">MAGFKAPRELREAERASLLRAVKAFHTFAWFLIEACMVYVLYAGARGRTDRKVGLAAAVVTAETLVFAANGFHCPLTAVARGLGDETGSVTDIYLPKWFARNLPGIHVPLILAAVVLHWRNYRAASGVTVPSGAGTSPGAIGS</sequence>
<accession>A0ABU1U8I0</accession>
<gene>
    <name evidence="2" type="ORF">J2X01_000763</name>
</gene>
<evidence type="ECO:0008006" key="4">
    <source>
        <dbReference type="Google" id="ProtNLM"/>
    </source>
</evidence>
<comment type="caution">
    <text evidence="2">The sequence shown here is derived from an EMBL/GenBank/DDBJ whole genome shotgun (WGS) entry which is preliminary data.</text>
</comment>
<evidence type="ECO:0000313" key="3">
    <source>
        <dbReference type="Proteomes" id="UP001252243"/>
    </source>
</evidence>
<keyword evidence="1" id="KW-0472">Membrane</keyword>
<dbReference type="EMBL" id="JAVDVQ010000002">
    <property type="protein sequence ID" value="MDR7081486.1"/>
    <property type="molecule type" value="Genomic_DNA"/>
</dbReference>
<keyword evidence="1" id="KW-1133">Transmembrane helix</keyword>
<keyword evidence="1" id="KW-0812">Transmembrane</keyword>
<protein>
    <recommendedName>
        <fullName evidence="4">DUF2784 domain-containing protein</fullName>
    </recommendedName>
</protein>
<organism evidence="2 3">
    <name type="scientific">Arthrobacter ginsengisoli</name>
    <dbReference type="NCBI Taxonomy" id="1356565"/>
    <lineage>
        <taxon>Bacteria</taxon>
        <taxon>Bacillati</taxon>
        <taxon>Actinomycetota</taxon>
        <taxon>Actinomycetes</taxon>
        <taxon>Micrococcales</taxon>
        <taxon>Micrococcaceae</taxon>
        <taxon>Arthrobacter</taxon>
    </lineage>
</organism>
<dbReference type="RefSeq" id="WP_310050681.1">
    <property type="nucleotide sequence ID" value="NZ_JAVDVQ010000002.1"/>
</dbReference>